<organism evidence="2 3">
    <name type="scientific">Funneliformis mosseae</name>
    <name type="common">Endomycorrhizal fungus</name>
    <name type="synonym">Glomus mosseae</name>
    <dbReference type="NCBI Taxonomy" id="27381"/>
    <lineage>
        <taxon>Eukaryota</taxon>
        <taxon>Fungi</taxon>
        <taxon>Fungi incertae sedis</taxon>
        <taxon>Mucoromycota</taxon>
        <taxon>Glomeromycotina</taxon>
        <taxon>Glomeromycetes</taxon>
        <taxon>Glomerales</taxon>
        <taxon>Glomeraceae</taxon>
        <taxon>Funneliformis</taxon>
    </lineage>
</organism>
<feature type="region of interest" description="Disordered" evidence="1">
    <location>
        <begin position="463"/>
        <end position="482"/>
    </location>
</feature>
<proteinExistence type="predicted"/>
<feature type="region of interest" description="Disordered" evidence="1">
    <location>
        <begin position="123"/>
        <end position="251"/>
    </location>
</feature>
<feature type="compositionally biased region" description="Basic and acidic residues" evidence="1">
    <location>
        <begin position="164"/>
        <end position="174"/>
    </location>
</feature>
<gene>
    <name evidence="2" type="ORF">FMOSSE_LOCUS3683</name>
</gene>
<evidence type="ECO:0000313" key="3">
    <source>
        <dbReference type="Proteomes" id="UP000789375"/>
    </source>
</evidence>
<accession>A0A9N8WPV6</accession>
<protein>
    <submittedName>
        <fullName evidence="2">9204_t:CDS:1</fullName>
    </submittedName>
</protein>
<sequence>MLKEERSKLKYPNYWDKDPSNWGDVNEWDNYWIENQPRSALITKQKSHTALAEELKRLNQIYTGIHPACEIISGLQSELKESIYVEKVFQYVKPTGSTKKGRQAGLQIARRGFQVYADKEFDSVERERKRNEHNKAQTSEYKVHPSNVSMSPGRESLNYSESSQSKRDREKDLNNEIDYFFQSPPEQKSTNNPIKKWRRSEIISNERGISNEADNEKDKDESEATFISEENDDSGFFSLGQPASDTEGQSPPPLLETEKHELPYCLNCYAEISNFSSIIFCPYCGTKIVSSEDESDTDEENDTDNSKLRLSTDTIVEDVLFEFAKDMDYEHHAHSYIIDYDDEEIKALFSDVEWEELTQDRIGIPSIPRDIAKELSRYGKDNLEDLRTAVMTSYLNDDEKYDDRKHHNQEWIQLAIRILVNLYKNVNSPLTRTQYENWFTVALFGTCIDFFIRDHQLGTDIKRTDAPSLSSANRKNRGRKVNTRTRKLTGRKIDGIIYSVEKLLEFGAIESARSFQGHSDQKFLLENFKMPKTLRDMYSELIRAVNFDEQKSEKIQVFGILHFGLWIQFTRLWRAGGSVCIFRKDFPSYNVDSTFSEDGIMSFLKLLVSIYQRKSANGLENELMEVGRSSSCSVSSPPRSIKFFSDCFKTPRKPRKKIP</sequence>
<name>A0A9N8WPV6_FUNMO</name>
<reference evidence="2" key="1">
    <citation type="submission" date="2021-06" db="EMBL/GenBank/DDBJ databases">
        <authorList>
            <person name="Kallberg Y."/>
            <person name="Tangrot J."/>
            <person name="Rosling A."/>
        </authorList>
    </citation>
    <scope>NUCLEOTIDE SEQUENCE</scope>
    <source>
        <strain evidence="2">87-6 pot B 2015</strain>
    </source>
</reference>
<feature type="compositionally biased region" description="Basic and acidic residues" evidence="1">
    <location>
        <begin position="123"/>
        <end position="135"/>
    </location>
</feature>
<feature type="compositionally biased region" description="Polar residues" evidence="1">
    <location>
        <begin position="136"/>
        <end position="150"/>
    </location>
</feature>
<evidence type="ECO:0000313" key="2">
    <source>
        <dbReference type="EMBL" id="CAG8494015.1"/>
    </source>
</evidence>
<keyword evidence="3" id="KW-1185">Reference proteome</keyword>
<dbReference type="Proteomes" id="UP000789375">
    <property type="component" value="Unassembled WGS sequence"/>
</dbReference>
<dbReference type="EMBL" id="CAJVPP010000567">
    <property type="protein sequence ID" value="CAG8494015.1"/>
    <property type="molecule type" value="Genomic_DNA"/>
</dbReference>
<evidence type="ECO:0000256" key="1">
    <source>
        <dbReference type="SAM" id="MobiDB-lite"/>
    </source>
</evidence>
<dbReference type="AlphaFoldDB" id="A0A9N8WPV6"/>
<feature type="compositionally biased region" description="Polar residues" evidence="1">
    <location>
        <begin position="184"/>
        <end position="193"/>
    </location>
</feature>
<comment type="caution">
    <text evidence="2">The sequence shown here is derived from an EMBL/GenBank/DDBJ whole genome shotgun (WGS) entry which is preliminary data.</text>
</comment>